<sequence length="210" mass="23581">MYIVIMSVLITMTLKIFNFMGGFFESFFVQPFVLEWQERVEQDMVDHNRELLSRKLESAINGLEVQNRRLHATNEADDVTACELNGHISAMESALSDSSKLSDREEKRIKQTLESARMEYDQVLTVKGQRFTFIQLNSQIITVLKIKKDTVDNGSIDTRLMGGTDTVDEFIETVSRTIAARDTTESANVLARLSLAGAPVTYSGVKAMSA</sequence>
<evidence type="ECO:0000313" key="1">
    <source>
        <dbReference type="EMBL" id="DBA59396.1"/>
    </source>
</evidence>
<proteinExistence type="predicted"/>
<dbReference type="EMBL" id="BK064844">
    <property type="protein sequence ID" value="DBA59396.1"/>
    <property type="molecule type" value="Genomic_DNA"/>
</dbReference>
<name>A0AB33V6K5_9VIRU</name>
<organism evidence="1">
    <name type="scientific">Latid herpesvirus 1</name>
    <dbReference type="NCBI Taxonomy" id="3096545"/>
    <lineage>
        <taxon>Viruses</taxon>
        <taxon>Duplodnaviria</taxon>
        <taxon>Heunggongvirae</taxon>
        <taxon>Peploviricota</taxon>
        <taxon>Herviviricetes</taxon>
        <taxon>Herpesvirales</taxon>
    </lineage>
</organism>
<accession>A0AB33V6K5</accession>
<protein>
    <submittedName>
        <fullName evidence="1">ORF40/ORF81</fullName>
    </submittedName>
</protein>
<reference evidence="1" key="1">
    <citation type="submission" date="2023-06" db="EMBL/GenBank/DDBJ databases">
        <authorList>
            <person name="Mercer L.K."/>
            <person name="Harding E.F."/>
            <person name="Sridhar T."/>
            <person name="White P.A."/>
        </authorList>
    </citation>
    <scope>NUCLEOTIDE SEQUENCE</scope>
</reference>
<reference evidence="1" key="2">
    <citation type="journal article" date="2024" name="Virology">
        <title>Novel viruses discovered in metatranscriptomic analysis of farmed barramundi in Asia and Australia.</title>
        <authorList>
            <person name="Mercer L.K."/>
            <person name="Harding E.F."/>
            <person name="Sridhar T."/>
            <person name="White P.A."/>
        </authorList>
    </citation>
    <scope>NUCLEOTIDE SEQUENCE</scope>
</reference>